<feature type="compositionally biased region" description="Acidic residues" evidence="1">
    <location>
        <begin position="1058"/>
        <end position="1076"/>
    </location>
</feature>
<reference evidence="2 3" key="1">
    <citation type="submission" date="2016-02" db="EMBL/GenBank/DDBJ databases">
        <title>Genome analysis of coral dinoflagellate symbionts highlights evolutionary adaptations to a symbiotic lifestyle.</title>
        <authorList>
            <person name="Aranda M."/>
            <person name="Li Y."/>
            <person name="Liew Y.J."/>
            <person name="Baumgarten S."/>
            <person name="Simakov O."/>
            <person name="Wilson M."/>
            <person name="Piel J."/>
            <person name="Ashoor H."/>
            <person name="Bougouffa S."/>
            <person name="Bajic V.B."/>
            <person name="Ryu T."/>
            <person name="Ravasi T."/>
            <person name="Bayer T."/>
            <person name="Micklem G."/>
            <person name="Kim H."/>
            <person name="Bhak J."/>
            <person name="Lajeunesse T.C."/>
            <person name="Voolstra C.R."/>
        </authorList>
    </citation>
    <scope>NUCLEOTIDE SEQUENCE [LARGE SCALE GENOMIC DNA]</scope>
    <source>
        <strain evidence="2 3">CCMP2467</strain>
    </source>
</reference>
<gene>
    <name evidence="2" type="ORF">AK812_SmicGene28376</name>
</gene>
<feature type="compositionally biased region" description="Low complexity" evidence="1">
    <location>
        <begin position="708"/>
        <end position="743"/>
    </location>
</feature>
<dbReference type="OMA" id="VECAMSS"/>
<comment type="caution">
    <text evidence="2">The sequence shown here is derived from an EMBL/GenBank/DDBJ whole genome shotgun (WGS) entry which is preliminary data.</text>
</comment>
<protein>
    <submittedName>
        <fullName evidence="2">Uncharacterized protein</fullName>
    </submittedName>
</protein>
<accession>A0A1Q9D4M1</accession>
<feature type="compositionally biased region" description="Basic and acidic residues" evidence="1">
    <location>
        <begin position="1346"/>
        <end position="1359"/>
    </location>
</feature>
<feature type="compositionally biased region" description="Polar residues" evidence="1">
    <location>
        <begin position="912"/>
        <end position="929"/>
    </location>
</feature>
<feature type="region of interest" description="Disordered" evidence="1">
    <location>
        <begin position="1147"/>
        <end position="1183"/>
    </location>
</feature>
<feature type="region of interest" description="Disordered" evidence="1">
    <location>
        <begin position="622"/>
        <end position="1118"/>
    </location>
</feature>
<name>A0A1Q9D4M1_SYMMI</name>
<feature type="compositionally biased region" description="Low complexity" evidence="1">
    <location>
        <begin position="936"/>
        <end position="956"/>
    </location>
</feature>
<feature type="compositionally biased region" description="Basic and acidic residues" evidence="1">
    <location>
        <begin position="1266"/>
        <end position="1281"/>
    </location>
</feature>
<feature type="compositionally biased region" description="Basic and acidic residues" evidence="1">
    <location>
        <begin position="1317"/>
        <end position="1326"/>
    </location>
</feature>
<feature type="compositionally biased region" description="Low complexity" evidence="1">
    <location>
        <begin position="1157"/>
        <end position="1180"/>
    </location>
</feature>
<feature type="region of interest" description="Disordered" evidence="1">
    <location>
        <begin position="1266"/>
        <end position="1289"/>
    </location>
</feature>
<organism evidence="2 3">
    <name type="scientific">Symbiodinium microadriaticum</name>
    <name type="common">Dinoflagellate</name>
    <name type="synonym">Zooxanthella microadriatica</name>
    <dbReference type="NCBI Taxonomy" id="2951"/>
    <lineage>
        <taxon>Eukaryota</taxon>
        <taxon>Sar</taxon>
        <taxon>Alveolata</taxon>
        <taxon>Dinophyceae</taxon>
        <taxon>Suessiales</taxon>
        <taxon>Symbiodiniaceae</taxon>
        <taxon>Symbiodinium</taxon>
    </lineage>
</organism>
<feature type="compositionally biased region" description="Low complexity" evidence="1">
    <location>
        <begin position="788"/>
        <end position="801"/>
    </location>
</feature>
<feature type="compositionally biased region" description="Low complexity" evidence="1">
    <location>
        <begin position="680"/>
        <end position="697"/>
    </location>
</feature>
<feature type="region of interest" description="Disordered" evidence="1">
    <location>
        <begin position="433"/>
        <end position="452"/>
    </location>
</feature>
<sequence length="1430" mass="155690">MGRDWSSSIFHRPKGWDGRSRDICPLPCLEELQVSQPRVCRSVSRRVRANAHITGRINMATRALSSLFFGGGDRFPRRSVRSLDGLPLCQQEAIKGIVKRVRRFGKPPRDASCQGALSALRAPASGYENPCLRGRSLEWIWRPVFGGILLCDYENWLLQDTDAWAELAESAAKDDYAVACVAVDLSETLLKSASINGIGLTQLVEGRSDFFAELAKSVGYEVQRLLRFTLLGYTNPLTAELEQKAQQQVSEGLRTVLSHLSTYVDEVFTASKTSQEVPSQDFGGLQRQLDASISQGQELQEVLAKSDRKLLKSTQLQNKLRSMYHQDLEAQRARFRYLLSRYLEYFTPEDLEMVHDLMNVRFFNPDSALDEDTEQLLQRKAAALQESFNAQKEGLVLQLAALSREETAMRQKLALEQKKVRLLQARMGEDVDVDDLEEAPKDTATHEEDSAGRSHMAFIKITALEDALQQQASWLQDLDRKDKSDALQRFQVLLRLCLEKAAAAKAALDGNGVVSEELLESSLERQRADLAENFAKIEESKKEAAEKELETMTQELARLRSEVEKAKKERLAVSAGGEEEEGQLELTRELSRTKELLQQKSRSLQEKSQSLRKMAKKVECLQALQKKEGKNSGQTKSEGEGVPSETSPREGESSEEEPAEPANAEDGDGQEWGNPDGDPETASENSASASPAPSADSAESEREGREGSGSSSPARPGEAAAMHGQGSASEAAEEAAPSEASEAVPKPREVLPASEGSCEADSAPKQSAGPGSEEGRAAEETETEAEAAEAAQNAHPEALAASPQASKSPRRAVSAGVQTCEDLWTLGPREAAEETETERTGAVHMDAMAAQQGRTDPAEEEAAAASESAEEHRGRGASAAPDAQKEGSDVSAVLALGAREAEAVERKAPVTETGSQVEVSMQTQASQTLMELKDSTTQTTPTAPAAAAVASTHPAAEGQSEGGELAEVPETPPPSEPRSELLRGPEDPSMEAAHSGAGAPAPSSEPELREAPDAAAVVPDFRQTMEAAHERLRRFSQNSSASEAQAQAERAEQAAEAPGEEAEGSGTDEDEDEAEDPLQQSTAAPGAGRRLSVPKVPSSLERSLQVPSKSRRRRRRRIRASLRLLKAMEESGRPAGQALTMSSISDLLRSRSEQDPSRSSSPGDDASSASSSEPEVAETSAQSSLDWRSWKELPVEILEWLKVNLMQSEEAGVHGGGAELLGAALAGERLCNLSCRSVLDFEEFLGPKGLCRPKLSKYELSQRFRERLHHSEPPGRRRPQGDHSAGAPLYEFPLNAEPVQISARLRQAMANQWSQATRDREGRQARDAQSLSWREDGSWTRARATPHRDTERSFGEGRESRRRGFGGHWDAVNFQASRSPAPPAGNLQKHLTDNVSVTLFRCNPVLIPLDDAFESRDTEPTIPQTQLESS</sequence>
<dbReference type="Proteomes" id="UP000186817">
    <property type="component" value="Unassembled WGS sequence"/>
</dbReference>
<evidence type="ECO:0000313" key="3">
    <source>
        <dbReference type="Proteomes" id="UP000186817"/>
    </source>
</evidence>
<evidence type="ECO:0000256" key="1">
    <source>
        <dbReference type="SAM" id="MobiDB-lite"/>
    </source>
</evidence>
<feature type="compositionally biased region" description="Basic residues" evidence="1">
    <location>
        <begin position="1109"/>
        <end position="1118"/>
    </location>
</feature>
<feature type="compositionally biased region" description="Basic and acidic residues" evidence="1">
    <location>
        <begin position="977"/>
        <end position="986"/>
    </location>
</feature>
<evidence type="ECO:0000313" key="2">
    <source>
        <dbReference type="EMBL" id="OLP90094.1"/>
    </source>
</evidence>
<proteinExistence type="predicted"/>
<feature type="compositionally biased region" description="Acidic residues" evidence="1">
    <location>
        <begin position="653"/>
        <end position="669"/>
    </location>
</feature>
<feature type="compositionally biased region" description="Low complexity" evidence="1">
    <location>
        <begin position="991"/>
        <end position="1005"/>
    </location>
</feature>
<dbReference type="EMBL" id="LSRX01000728">
    <property type="protein sequence ID" value="OLP90094.1"/>
    <property type="molecule type" value="Genomic_DNA"/>
</dbReference>
<keyword evidence="3" id="KW-1185">Reference proteome</keyword>
<dbReference type="OrthoDB" id="436367at2759"/>
<feature type="compositionally biased region" description="Basic and acidic residues" evidence="1">
    <location>
        <begin position="438"/>
        <end position="452"/>
    </location>
</feature>
<feature type="region of interest" description="Disordered" evidence="1">
    <location>
        <begin position="1312"/>
        <end position="1366"/>
    </location>
</feature>
<feature type="compositionally biased region" description="Basic and acidic residues" evidence="1">
    <location>
        <begin position="899"/>
        <end position="909"/>
    </location>
</feature>